<feature type="non-terminal residue" evidence="1">
    <location>
        <position position="1"/>
    </location>
</feature>
<evidence type="ECO:0000313" key="2">
    <source>
        <dbReference type="Proteomes" id="UP000054097"/>
    </source>
</evidence>
<organism evidence="1 2">
    <name type="scientific">Serendipita vermifera MAFF 305830</name>
    <dbReference type="NCBI Taxonomy" id="933852"/>
    <lineage>
        <taxon>Eukaryota</taxon>
        <taxon>Fungi</taxon>
        <taxon>Dikarya</taxon>
        <taxon>Basidiomycota</taxon>
        <taxon>Agaricomycotina</taxon>
        <taxon>Agaricomycetes</taxon>
        <taxon>Sebacinales</taxon>
        <taxon>Serendipitaceae</taxon>
        <taxon>Serendipita</taxon>
    </lineage>
</organism>
<dbReference type="HOGENOM" id="CLU_2043766_0_0_1"/>
<accession>A0A0C3AZH9</accession>
<dbReference type="Proteomes" id="UP000054097">
    <property type="component" value="Unassembled WGS sequence"/>
</dbReference>
<evidence type="ECO:0000313" key="1">
    <source>
        <dbReference type="EMBL" id="KIM24621.1"/>
    </source>
</evidence>
<gene>
    <name evidence="1" type="ORF">M408DRAFT_331714</name>
</gene>
<dbReference type="EMBL" id="KN824322">
    <property type="protein sequence ID" value="KIM24621.1"/>
    <property type="molecule type" value="Genomic_DNA"/>
</dbReference>
<name>A0A0C3AZH9_SERVB</name>
<reference evidence="2" key="2">
    <citation type="submission" date="2015-01" db="EMBL/GenBank/DDBJ databases">
        <title>Evolutionary Origins and Diversification of the Mycorrhizal Mutualists.</title>
        <authorList>
            <consortium name="DOE Joint Genome Institute"/>
            <consortium name="Mycorrhizal Genomics Consortium"/>
            <person name="Kohler A."/>
            <person name="Kuo A."/>
            <person name="Nagy L.G."/>
            <person name="Floudas D."/>
            <person name="Copeland A."/>
            <person name="Barry K.W."/>
            <person name="Cichocki N."/>
            <person name="Veneault-Fourrey C."/>
            <person name="LaButti K."/>
            <person name="Lindquist E.A."/>
            <person name="Lipzen A."/>
            <person name="Lundell T."/>
            <person name="Morin E."/>
            <person name="Murat C."/>
            <person name="Riley R."/>
            <person name="Ohm R."/>
            <person name="Sun H."/>
            <person name="Tunlid A."/>
            <person name="Henrissat B."/>
            <person name="Grigoriev I.V."/>
            <person name="Hibbett D.S."/>
            <person name="Martin F."/>
        </authorList>
    </citation>
    <scope>NUCLEOTIDE SEQUENCE [LARGE SCALE GENOMIC DNA]</scope>
    <source>
        <strain evidence="2">MAFF 305830</strain>
    </source>
</reference>
<proteinExistence type="predicted"/>
<dbReference type="AlphaFoldDB" id="A0A0C3AZH9"/>
<sequence length="121" mass="14138">IYQLSSLSSVYIPASTALVHTQVDQFIQDCKSWRIERLTVIESWREAHDVVSKIYREDSQVHACLYADLYERALDLGIDIRDRDETRITEPAGEHFMEALRELRLKESDVLSKFPPYDFMG</sequence>
<keyword evidence="2" id="KW-1185">Reference proteome</keyword>
<reference evidence="1 2" key="1">
    <citation type="submission" date="2014-04" db="EMBL/GenBank/DDBJ databases">
        <authorList>
            <consortium name="DOE Joint Genome Institute"/>
            <person name="Kuo A."/>
            <person name="Zuccaro A."/>
            <person name="Kohler A."/>
            <person name="Nagy L.G."/>
            <person name="Floudas D."/>
            <person name="Copeland A."/>
            <person name="Barry K.W."/>
            <person name="Cichocki N."/>
            <person name="Veneault-Fourrey C."/>
            <person name="LaButti K."/>
            <person name="Lindquist E.A."/>
            <person name="Lipzen A."/>
            <person name="Lundell T."/>
            <person name="Morin E."/>
            <person name="Murat C."/>
            <person name="Sun H."/>
            <person name="Tunlid A."/>
            <person name="Henrissat B."/>
            <person name="Grigoriev I.V."/>
            <person name="Hibbett D.S."/>
            <person name="Martin F."/>
            <person name="Nordberg H.P."/>
            <person name="Cantor M.N."/>
            <person name="Hua S.X."/>
        </authorList>
    </citation>
    <scope>NUCLEOTIDE SEQUENCE [LARGE SCALE GENOMIC DNA]</scope>
    <source>
        <strain evidence="1 2">MAFF 305830</strain>
    </source>
</reference>
<protein>
    <submittedName>
        <fullName evidence="1">Uncharacterized protein</fullName>
    </submittedName>
</protein>